<dbReference type="AlphaFoldDB" id="A0A3N5Y0G6"/>
<evidence type="ECO:0000313" key="1">
    <source>
        <dbReference type="EMBL" id="RPJ66570.1"/>
    </source>
</evidence>
<comment type="caution">
    <text evidence="1">The sequence shown here is derived from an EMBL/GenBank/DDBJ whole genome shotgun (WGS) entry which is preliminary data.</text>
</comment>
<dbReference type="EMBL" id="RPOK01000003">
    <property type="protein sequence ID" value="RPJ66570.1"/>
    <property type="molecule type" value="Genomic_DNA"/>
</dbReference>
<name>A0A3N5Y0G6_9ALTE</name>
<evidence type="ECO:0000313" key="2">
    <source>
        <dbReference type="Proteomes" id="UP000275281"/>
    </source>
</evidence>
<dbReference type="Proteomes" id="UP000275281">
    <property type="component" value="Unassembled WGS sequence"/>
</dbReference>
<reference evidence="1 2" key="1">
    <citation type="submission" date="2018-11" db="EMBL/GenBank/DDBJ databases">
        <authorList>
            <person name="Ye M.-Q."/>
            <person name="Du Z.-J."/>
        </authorList>
    </citation>
    <scope>NUCLEOTIDE SEQUENCE [LARGE SCALE GENOMIC DNA]</scope>
    <source>
        <strain evidence="1 2">U0105</strain>
    </source>
</reference>
<organism evidence="1 2">
    <name type="scientific">Alteromonas sediminis</name>
    <dbReference type="NCBI Taxonomy" id="2259342"/>
    <lineage>
        <taxon>Bacteria</taxon>
        <taxon>Pseudomonadati</taxon>
        <taxon>Pseudomonadota</taxon>
        <taxon>Gammaproteobacteria</taxon>
        <taxon>Alteromonadales</taxon>
        <taxon>Alteromonadaceae</taxon>
        <taxon>Alteromonas/Salinimonas group</taxon>
        <taxon>Alteromonas</taxon>
    </lineage>
</organism>
<protein>
    <submittedName>
        <fullName evidence="1">Uncharacterized protein</fullName>
    </submittedName>
</protein>
<accession>A0A3N5Y0G6</accession>
<proteinExistence type="predicted"/>
<gene>
    <name evidence="1" type="ORF">DRW07_10825</name>
</gene>
<keyword evidence="2" id="KW-1185">Reference proteome</keyword>
<dbReference type="RefSeq" id="WP_165870475.1">
    <property type="nucleotide sequence ID" value="NZ_JBHRSN010000006.1"/>
</dbReference>
<sequence length="419" mass="48702">MSTQLFRTISHHIYAFIAYRLAYIGESPRPKFRSINVFKYSVVVFLLSWFATNVSAEETRCFSKITGVISPFLEYNPRGEISCSESDQYSHYKVVYLANGRLSEMRYFRKAEASSRAYYEAHRVSYEYRADGYSRKYYDIEGKPTSMWRHYYGGGDIHEEHYKHTKIGTELSLFNSAGEAITTQHGHNQFVKKTINKNAFTQRQFDDKGSPVGLMGDFMPFTHSMITTDKRGYLYQVLNLDDSGEKALHPVAGYAEFRLDFDDFGNELGWSHRDEAGELINLPQSSTQAGHAKWVYKMTWYNRELGLIRSYTQQYYDEHGQRVWLNGEFASTYVFDQLGNLTSLEYLDDQNQLLLHPQHGHAIQRLHRNSNHRVHEILYLNTNGQLIENGVAQQRYVYGEDGSLKEIKHLTHTGEEVIQ</sequence>